<evidence type="ECO:0000256" key="5">
    <source>
        <dbReference type="ARBA" id="ARBA00022970"/>
    </source>
</evidence>
<dbReference type="InterPro" id="IPR000515">
    <property type="entry name" value="MetI-like"/>
</dbReference>
<dbReference type="EMBL" id="ABWK02000023">
    <property type="protein sequence ID" value="EEX67951.1"/>
    <property type="molecule type" value="Genomic_DNA"/>
</dbReference>
<keyword evidence="3" id="KW-1003">Cell membrane</keyword>
<dbReference type="PANTHER" id="PTHR30614">
    <property type="entry name" value="MEMBRANE COMPONENT OF AMINO ACID ABC TRANSPORTER"/>
    <property type="match status" value="1"/>
</dbReference>
<feature type="transmembrane region" description="Helical" evidence="8">
    <location>
        <begin position="203"/>
        <end position="224"/>
    </location>
</feature>
<comment type="caution">
    <text evidence="10">The sequence shown here is derived from an EMBL/GenBank/DDBJ whole genome shotgun (WGS) entry which is preliminary data.</text>
</comment>
<gene>
    <name evidence="10" type="ORF">MITSMUL_05477</name>
</gene>
<accession>C9KQG0</accession>
<name>C9KQG0_9FIRM</name>
<dbReference type="eggNOG" id="COG0765">
    <property type="taxonomic scope" value="Bacteria"/>
</dbReference>
<feature type="transmembrane region" description="Helical" evidence="8">
    <location>
        <begin position="153"/>
        <end position="171"/>
    </location>
</feature>
<dbReference type="Pfam" id="PF00528">
    <property type="entry name" value="BPD_transp_1"/>
    <property type="match status" value="1"/>
</dbReference>
<keyword evidence="11" id="KW-1185">Reference proteome</keyword>
<keyword evidence="6 8" id="KW-1133">Transmembrane helix</keyword>
<evidence type="ECO:0000313" key="11">
    <source>
        <dbReference type="Proteomes" id="UP000003671"/>
    </source>
</evidence>
<feature type="transmembrane region" description="Helical" evidence="8">
    <location>
        <begin position="27"/>
        <end position="47"/>
    </location>
</feature>
<keyword evidence="5" id="KW-0029">Amino-acid transport</keyword>
<evidence type="ECO:0000256" key="8">
    <source>
        <dbReference type="RuleBase" id="RU363032"/>
    </source>
</evidence>
<sequence length="239" mass="26694">MNGHSLIDWQYIVQGAAFIAPYVKVTLLLTLSSVFFGAVLGLVSCLAQRSQVPALGKLFRLYVYVCRSIPNMVLLYLVYYGMPLAFLALRGKTGIHVPIEHVPAMAVAIIGLTLHTGAYLSEIFRAALDSVPQGQFEAAEAMGMTSFQMYRRVIFPQAIVFALPLFANQFLSTMKSTSIVFVITVIEVFGAAKLFCEDNSQYFEAYIVAALLYWGMGILFEYLFTKLEDRLSSYKRCKI</sequence>
<dbReference type="GO" id="GO:0043190">
    <property type="term" value="C:ATP-binding cassette (ABC) transporter complex"/>
    <property type="evidence" value="ECO:0007669"/>
    <property type="project" value="InterPro"/>
</dbReference>
<feature type="domain" description="ABC transmembrane type-1" evidence="9">
    <location>
        <begin position="23"/>
        <end position="224"/>
    </location>
</feature>
<protein>
    <submittedName>
        <fullName evidence="10">ABC transporter, permease protein</fullName>
    </submittedName>
</protein>
<evidence type="ECO:0000256" key="1">
    <source>
        <dbReference type="ARBA" id="ARBA00004651"/>
    </source>
</evidence>
<dbReference type="CDD" id="cd06261">
    <property type="entry name" value="TM_PBP2"/>
    <property type="match status" value="1"/>
</dbReference>
<comment type="subcellular location">
    <subcellularLocation>
        <location evidence="1 8">Cell membrane</location>
        <topology evidence="1 8">Multi-pass membrane protein</topology>
    </subcellularLocation>
</comment>
<keyword evidence="7 8" id="KW-0472">Membrane</keyword>
<proteinExistence type="inferred from homology"/>
<evidence type="ECO:0000256" key="6">
    <source>
        <dbReference type="ARBA" id="ARBA00022989"/>
    </source>
</evidence>
<organism evidence="10 11">
    <name type="scientific">Mitsuokella multacida DSM 20544</name>
    <dbReference type="NCBI Taxonomy" id="500635"/>
    <lineage>
        <taxon>Bacteria</taxon>
        <taxon>Bacillati</taxon>
        <taxon>Bacillota</taxon>
        <taxon>Negativicutes</taxon>
        <taxon>Selenomonadales</taxon>
        <taxon>Selenomonadaceae</taxon>
        <taxon>Mitsuokella</taxon>
    </lineage>
</organism>
<feature type="transmembrane region" description="Helical" evidence="8">
    <location>
        <begin position="59"/>
        <end position="82"/>
    </location>
</feature>
<dbReference type="PROSITE" id="PS50928">
    <property type="entry name" value="ABC_TM1"/>
    <property type="match status" value="1"/>
</dbReference>
<keyword evidence="4 8" id="KW-0812">Transmembrane</keyword>
<evidence type="ECO:0000313" key="10">
    <source>
        <dbReference type="EMBL" id="EEX67951.1"/>
    </source>
</evidence>
<dbReference type="InterPro" id="IPR035906">
    <property type="entry name" value="MetI-like_sf"/>
</dbReference>
<dbReference type="GO" id="GO:0015184">
    <property type="term" value="F:L-cystine transmembrane transporter activity"/>
    <property type="evidence" value="ECO:0007669"/>
    <property type="project" value="TreeGrafter"/>
</dbReference>
<dbReference type="InterPro" id="IPR010065">
    <property type="entry name" value="AA_ABC_transptr_permease_3TM"/>
</dbReference>
<feature type="transmembrane region" description="Helical" evidence="8">
    <location>
        <begin position="102"/>
        <end position="120"/>
    </location>
</feature>
<keyword evidence="2 8" id="KW-0813">Transport</keyword>
<dbReference type="HOGENOM" id="CLU_019602_1_4_9"/>
<evidence type="ECO:0000256" key="3">
    <source>
        <dbReference type="ARBA" id="ARBA00022475"/>
    </source>
</evidence>
<evidence type="ECO:0000256" key="7">
    <source>
        <dbReference type="ARBA" id="ARBA00023136"/>
    </source>
</evidence>
<dbReference type="AlphaFoldDB" id="C9KQG0"/>
<dbReference type="NCBIfam" id="TIGR01726">
    <property type="entry name" value="HEQRo_perm_3TM"/>
    <property type="match status" value="1"/>
</dbReference>
<dbReference type="PATRIC" id="fig|500635.8.peg.2083"/>
<dbReference type="InterPro" id="IPR043429">
    <property type="entry name" value="ArtM/GltK/GlnP/TcyL/YhdX-like"/>
</dbReference>
<evidence type="ECO:0000256" key="4">
    <source>
        <dbReference type="ARBA" id="ARBA00022692"/>
    </source>
</evidence>
<dbReference type="Gene3D" id="1.10.3720.10">
    <property type="entry name" value="MetI-like"/>
    <property type="match status" value="1"/>
</dbReference>
<feature type="transmembrane region" description="Helical" evidence="8">
    <location>
        <begin position="177"/>
        <end position="196"/>
    </location>
</feature>
<dbReference type="STRING" id="500635.MITSMUL_05477"/>
<dbReference type="SUPFAM" id="SSF161098">
    <property type="entry name" value="MetI-like"/>
    <property type="match status" value="1"/>
</dbReference>
<reference evidence="10" key="1">
    <citation type="submission" date="2009-09" db="EMBL/GenBank/DDBJ databases">
        <authorList>
            <person name="Weinstock G."/>
            <person name="Sodergren E."/>
            <person name="Clifton S."/>
            <person name="Fulton L."/>
            <person name="Fulton B."/>
            <person name="Courtney L."/>
            <person name="Fronick C."/>
            <person name="Harrison M."/>
            <person name="Strong C."/>
            <person name="Farmer C."/>
            <person name="Delahaunty K."/>
            <person name="Markovic C."/>
            <person name="Hall O."/>
            <person name="Minx P."/>
            <person name="Tomlinson C."/>
            <person name="Mitreva M."/>
            <person name="Nelson J."/>
            <person name="Hou S."/>
            <person name="Wollam A."/>
            <person name="Pepin K.H."/>
            <person name="Johnson M."/>
            <person name="Bhonagiri V."/>
            <person name="Nash W.E."/>
            <person name="Warren W."/>
            <person name="Chinwalla A."/>
            <person name="Mardis E.R."/>
            <person name="Wilson R.K."/>
        </authorList>
    </citation>
    <scope>NUCLEOTIDE SEQUENCE [LARGE SCALE GENOMIC DNA]</scope>
    <source>
        <strain evidence="10">DSM 20544</strain>
    </source>
</reference>
<dbReference type="PANTHER" id="PTHR30614:SF0">
    <property type="entry name" value="L-CYSTINE TRANSPORT SYSTEM PERMEASE PROTEIN TCYL"/>
    <property type="match status" value="1"/>
</dbReference>
<evidence type="ECO:0000256" key="2">
    <source>
        <dbReference type="ARBA" id="ARBA00022448"/>
    </source>
</evidence>
<dbReference type="Proteomes" id="UP000003671">
    <property type="component" value="Unassembled WGS sequence"/>
</dbReference>
<evidence type="ECO:0000259" key="9">
    <source>
        <dbReference type="PROSITE" id="PS50928"/>
    </source>
</evidence>
<comment type="similarity">
    <text evidence="8">Belongs to the binding-protein-dependent transport system permease family.</text>
</comment>